<dbReference type="Pfam" id="PF00892">
    <property type="entry name" value="EamA"/>
    <property type="match status" value="1"/>
</dbReference>
<feature type="region of interest" description="Disordered" evidence="6">
    <location>
        <begin position="185"/>
        <end position="204"/>
    </location>
</feature>
<comment type="subcellular location">
    <subcellularLocation>
        <location evidence="1">Membrane</location>
        <topology evidence="1">Multi-pass membrane protein</topology>
    </subcellularLocation>
</comment>
<evidence type="ECO:0000256" key="6">
    <source>
        <dbReference type="SAM" id="MobiDB-lite"/>
    </source>
</evidence>
<dbReference type="RefSeq" id="WP_244166846.1">
    <property type="nucleotide sequence ID" value="NZ_FMCV01000002.1"/>
</dbReference>
<sequence length="204" mass="20537">MSSRPESATNVVDSATPPTRTALIWTALVLVYLLWGSTYLGIRVAVESLPPLVSAAMRFAAAAVVLAVVLRLRRGPGALRVPARRVGSVALVGVLLPAGGNGLVVLAESGPAGTAVPSGVAALLVATVPLLVVLLRTAGGDRPRPSTFLGVALGALFVAEPITAQVLMGGAVIVVGVALVVSTERPRRSPPPAVGGTAGEPARR</sequence>
<evidence type="ECO:0000256" key="2">
    <source>
        <dbReference type="ARBA" id="ARBA00007362"/>
    </source>
</evidence>
<dbReference type="SUPFAM" id="SSF103481">
    <property type="entry name" value="Multidrug resistance efflux transporter EmrE"/>
    <property type="match status" value="1"/>
</dbReference>
<reference evidence="10" key="1">
    <citation type="submission" date="2016-06" db="EMBL/GenBank/DDBJ databases">
        <authorList>
            <person name="Varghese N."/>
        </authorList>
    </citation>
    <scope>NUCLEOTIDE SEQUENCE [LARGE SCALE GENOMIC DNA]</scope>
    <source>
        <strain evidence="10">DSM 45555</strain>
    </source>
</reference>
<keyword evidence="5 7" id="KW-0472">Membrane</keyword>
<name>A0A1C4V0N4_9ACTN</name>
<evidence type="ECO:0000256" key="5">
    <source>
        <dbReference type="ARBA" id="ARBA00023136"/>
    </source>
</evidence>
<evidence type="ECO:0000259" key="8">
    <source>
        <dbReference type="Pfam" id="PF00892"/>
    </source>
</evidence>
<dbReference type="InterPro" id="IPR000620">
    <property type="entry name" value="EamA_dom"/>
</dbReference>
<evidence type="ECO:0000256" key="4">
    <source>
        <dbReference type="ARBA" id="ARBA00022989"/>
    </source>
</evidence>
<evidence type="ECO:0000256" key="1">
    <source>
        <dbReference type="ARBA" id="ARBA00004141"/>
    </source>
</evidence>
<dbReference type="InterPro" id="IPR050638">
    <property type="entry name" value="AA-Vitamin_Transporters"/>
</dbReference>
<feature type="transmembrane region" description="Helical" evidence="7">
    <location>
        <begin position="48"/>
        <end position="69"/>
    </location>
</feature>
<feature type="domain" description="EamA" evidence="8">
    <location>
        <begin position="27"/>
        <end position="156"/>
    </location>
</feature>
<evidence type="ECO:0000256" key="7">
    <source>
        <dbReference type="SAM" id="Phobius"/>
    </source>
</evidence>
<dbReference type="EMBL" id="FMCV01000002">
    <property type="protein sequence ID" value="SCE77409.1"/>
    <property type="molecule type" value="Genomic_DNA"/>
</dbReference>
<proteinExistence type="inferred from homology"/>
<feature type="transmembrane region" description="Helical" evidence="7">
    <location>
        <begin position="21"/>
        <end position="42"/>
    </location>
</feature>
<protein>
    <submittedName>
        <fullName evidence="9">EamA-like transporter family protein</fullName>
    </submittedName>
</protein>
<feature type="transmembrane region" description="Helical" evidence="7">
    <location>
        <begin position="89"/>
        <end position="107"/>
    </location>
</feature>
<dbReference type="PANTHER" id="PTHR32322:SF2">
    <property type="entry name" value="EAMA DOMAIN-CONTAINING PROTEIN"/>
    <property type="match status" value="1"/>
</dbReference>
<dbReference type="PANTHER" id="PTHR32322">
    <property type="entry name" value="INNER MEMBRANE TRANSPORTER"/>
    <property type="match status" value="1"/>
</dbReference>
<gene>
    <name evidence="9" type="ORF">GA0070215_102300</name>
</gene>
<dbReference type="InterPro" id="IPR037185">
    <property type="entry name" value="EmrE-like"/>
</dbReference>
<keyword evidence="3 7" id="KW-0812">Transmembrane</keyword>
<feature type="transmembrane region" description="Helical" evidence="7">
    <location>
        <begin position="119"/>
        <end position="136"/>
    </location>
</feature>
<dbReference type="AlphaFoldDB" id="A0A1C4V0N4"/>
<keyword evidence="10" id="KW-1185">Reference proteome</keyword>
<accession>A0A1C4V0N4</accession>
<organism evidence="9 10">
    <name type="scientific">Micromonospora marina</name>
    <dbReference type="NCBI Taxonomy" id="307120"/>
    <lineage>
        <taxon>Bacteria</taxon>
        <taxon>Bacillati</taxon>
        <taxon>Actinomycetota</taxon>
        <taxon>Actinomycetes</taxon>
        <taxon>Micromonosporales</taxon>
        <taxon>Micromonosporaceae</taxon>
        <taxon>Micromonospora</taxon>
    </lineage>
</organism>
<comment type="similarity">
    <text evidence="2">Belongs to the EamA transporter family.</text>
</comment>
<dbReference type="GO" id="GO:0016020">
    <property type="term" value="C:membrane"/>
    <property type="evidence" value="ECO:0007669"/>
    <property type="project" value="UniProtKB-SubCell"/>
</dbReference>
<evidence type="ECO:0000256" key="3">
    <source>
        <dbReference type="ARBA" id="ARBA00022692"/>
    </source>
</evidence>
<evidence type="ECO:0000313" key="9">
    <source>
        <dbReference type="EMBL" id="SCE77409.1"/>
    </source>
</evidence>
<feature type="transmembrane region" description="Helical" evidence="7">
    <location>
        <begin position="148"/>
        <end position="181"/>
    </location>
</feature>
<dbReference type="Proteomes" id="UP000198551">
    <property type="component" value="Unassembled WGS sequence"/>
</dbReference>
<keyword evidence="4 7" id="KW-1133">Transmembrane helix</keyword>
<evidence type="ECO:0000313" key="10">
    <source>
        <dbReference type="Proteomes" id="UP000198551"/>
    </source>
</evidence>